<evidence type="ECO:0008006" key="3">
    <source>
        <dbReference type="Google" id="ProtNLM"/>
    </source>
</evidence>
<accession>A0ABP5EID7</accession>
<dbReference type="EMBL" id="BAAAPC010000011">
    <property type="protein sequence ID" value="GAA1999356.1"/>
    <property type="molecule type" value="Genomic_DNA"/>
</dbReference>
<organism evidence="1 2">
    <name type="scientific">Nocardiopsis rhodophaea</name>
    <dbReference type="NCBI Taxonomy" id="280238"/>
    <lineage>
        <taxon>Bacteria</taxon>
        <taxon>Bacillati</taxon>
        <taxon>Actinomycetota</taxon>
        <taxon>Actinomycetes</taxon>
        <taxon>Streptosporangiales</taxon>
        <taxon>Nocardiopsidaceae</taxon>
        <taxon>Nocardiopsis</taxon>
    </lineage>
</organism>
<dbReference type="Proteomes" id="UP001501585">
    <property type="component" value="Unassembled WGS sequence"/>
</dbReference>
<proteinExistence type="predicted"/>
<sequence length="81" mass="8705">MDEAVQLDTGTEKLSATVPKGLSSAIRDRAGKGHVSAYVTEALLEKIERDRLTELVDDLSDEFGAPTEDEVAAALAEWDDA</sequence>
<protein>
    <recommendedName>
        <fullName evidence="3">CopG family transcriptional regulator</fullName>
    </recommendedName>
</protein>
<gene>
    <name evidence="1" type="ORF">GCM10009799_28210</name>
</gene>
<comment type="caution">
    <text evidence="1">The sequence shown here is derived from an EMBL/GenBank/DDBJ whole genome shotgun (WGS) entry which is preliminary data.</text>
</comment>
<keyword evidence="2" id="KW-1185">Reference proteome</keyword>
<dbReference type="RefSeq" id="WP_344101110.1">
    <property type="nucleotide sequence ID" value="NZ_BAAAPC010000011.1"/>
</dbReference>
<evidence type="ECO:0000313" key="2">
    <source>
        <dbReference type="Proteomes" id="UP001501585"/>
    </source>
</evidence>
<name>A0ABP5EID7_9ACTN</name>
<reference evidence="2" key="1">
    <citation type="journal article" date="2019" name="Int. J. Syst. Evol. Microbiol.">
        <title>The Global Catalogue of Microorganisms (GCM) 10K type strain sequencing project: providing services to taxonomists for standard genome sequencing and annotation.</title>
        <authorList>
            <consortium name="The Broad Institute Genomics Platform"/>
            <consortium name="The Broad Institute Genome Sequencing Center for Infectious Disease"/>
            <person name="Wu L."/>
            <person name="Ma J."/>
        </authorList>
    </citation>
    <scope>NUCLEOTIDE SEQUENCE [LARGE SCALE GENOMIC DNA]</scope>
    <source>
        <strain evidence="2">JCM 15313</strain>
    </source>
</reference>
<evidence type="ECO:0000313" key="1">
    <source>
        <dbReference type="EMBL" id="GAA1999356.1"/>
    </source>
</evidence>